<dbReference type="InterPro" id="IPR011766">
    <property type="entry name" value="TPP_enzyme_TPP-bd"/>
</dbReference>
<proteinExistence type="inferred from homology"/>
<dbReference type="EMBL" id="CP065713">
    <property type="protein sequence ID" value="QPT09559.1"/>
    <property type="molecule type" value="Genomic_DNA"/>
</dbReference>
<feature type="domain" description="Thiamine pyrophosphate enzyme N-terminal TPP-binding" evidence="4">
    <location>
        <begin position="26"/>
        <end position="130"/>
    </location>
</feature>
<protein>
    <submittedName>
        <fullName evidence="5">Acetolactate synthase large subunit</fullName>
    </submittedName>
</protein>
<dbReference type="GO" id="GO:0003984">
    <property type="term" value="F:acetolactate synthase activity"/>
    <property type="evidence" value="ECO:0007669"/>
    <property type="project" value="TreeGrafter"/>
</dbReference>
<sequence length="538" mass="55414">MRSTGSCATSWTRPANRRFGVSEVRNGAQALLEAARAAGAEICFANPGTTELTLVHALQRVPSIRPVLGLFEGVCTGAADGYSRVSGRVALTLLHLGPGFANGIANLHNARRAHSSIVNIIGDHATWHLRYDAPLTSDIESLAKPVSGRVVRMGSVGAIDADVAAAFDAAVAAPGAVTTIIAPTDIMDAAVPGAPAVAATMRPPATTVPDAAIDAAAAVAGGAGERILLLGGNALAERGLRAAQRLAAATGIRLVMEPYPAIVSLGGDLPVIERQAYFPDDVLRQFGTAQVILAGARAPISYFGYEGHPSELVTVDRLTVLGAAADDNAAALEALADRLGAPAVAPVRTSAECPAIGERLTADAIVEELVAQLPEDAVISLEGSTLGGPYLRQAHRAARHRVMTNTGGAIGQGLPCAVGGALAAPGARVVALQSDGSGHYTLQALWTMARERLPVTIVIAANHRYGILQTELTRAEVPLDQSAVARLTRLDNPRADWTALAAGYGVPAVRVETPAAFAEALRRGLAKDGPLLIQAELP</sequence>
<gene>
    <name evidence="5" type="ORF">I6G38_04595</name>
</gene>
<dbReference type="GO" id="GO:0030976">
    <property type="term" value="F:thiamine pyrophosphate binding"/>
    <property type="evidence" value="ECO:0007669"/>
    <property type="project" value="InterPro"/>
</dbReference>
<keyword evidence="2" id="KW-0786">Thiamine pyrophosphate</keyword>
<evidence type="ECO:0000256" key="1">
    <source>
        <dbReference type="ARBA" id="ARBA00007812"/>
    </source>
</evidence>
<dbReference type="InterPro" id="IPR045229">
    <property type="entry name" value="TPP_enz"/>
</dbReference>
<comment type="similarity">
    <text evidence="1">Belongs to the TPP enzyme family.</text>
</comment>
<dbReference type="Pfam" id="PF02776">
    <property type="entry name" value="TPP_enzyme_N"/>
    <property type="match status" value="1"/>
</dbReference>
<evidence type="ECO:0000259" key="4">
    <source>
        <dbReference type="Pfam" id="PF02776"/>
    </source>
</evidence>
<dbReference type="AlphaFoldDB" id="A0A7T3ABA7"/>
<dbReference type="InterPro" id="IPR012001">
    <property type="entry name" value="Thiamin_PyroP_enz_TPP-bd_dom"/>
</dbReference>
<dbReference type="GO" id="GO:0044281">
    <property type="term" value="P:small molecule metabolic process"/>
    <property type="evidence" value="ECO:0007669"/>
    <property type="project" value="UniProtKB-ARBA"/>
</dbReference>
<accession>A0A7T3ABA7</accession>
<dbReference type="SUPFAM" id="SSF52518">
    <property type="entry name" value="Thiamin diphosphate-binding fold (THDP-binding)"/>
    <property type="match status" value="2"/>
</dbReference>
<dbReference type="Gene3D" id="3.40.50.970">
    <property type="match status" value="2"/>
</dbReference>
<organism evidence="5 6">
    <name type="scientific">Sphingomonas paucimobilis</name>
    <name type="common">Pseudomonas paucimobilis</name>
    <dbReference type="NCBI Taxonomy" id="13689"/>
    <lineage>
        <taxon>Bacteria</taxon>
        <taxon>Pseudomonadati</taxon>
        <taxon>Pseudomonadota</taxon>
        <taxon>Alphaproteobacteria</taxon>
        <taxon>Sphingomonadales</taxon>
        <taxon>Sphingomonadaceae</taxon>
        <taxon>Sphingomonas</taxon>
    </lineage>
</organism>
<dbReference type="PANTHER" id="PTHR18968:SF86">
    <property type="entry name" value="ACETOLACTATE SYNTHASE LARGE SUBUNIT ILVX-RELATED"/>
    <property type="match status" value="1"/>
</dbReference>
<dbReference type="GO" id="GO:0050660">
    <property type="term" value="F:flavin adenine dinucleotide binding"/>
    <property type="evidence" value="ECO:0007669"/>
    <property type="project" value="TreeGrafter"/>
</dbReference>
<dbReference type="Proteomes" id="UP000594836">
    <property type="component" value="Chromosome"/>
</dbReference>
<dbReference type="CDD" id="cd02002">
    <property type="entry name" value="TPP_BFDC"/>
    <property type="match status" value="1"/>
</dbReference>
<dbReference type="NCBIfam" id="NF005760">
    <property type="entry name" value="PRK07586.1"/>
    <property type="match status" value="1"/>
</dbReference>
<evidence type="ECO:0000313" key="6">
    <source>
        <dbReference type="Proteomes" id="UP000594836"/>
    </source>
</evidence>
<name>A0A7T3ABA7_SPHPI</name>
<dbReference type="InterPro" id="IPR029061">
    <property type="entry name" value="THDP-binding"/>
</dbReference>
<evidence type="ECO:0000259" key="3">
    <source>
        <dbReference type="Pfam" id="PF02775"/>
    </source>
</evidence>
<evidence type="ECO:0000256" key="2">
    <source>
        <dbReference type="ARBA" id="ARBA00023052"/>
    </source>
</evidence>
<dbReference type="Pfam" id="PF02775">
    <property type="entry name" value="TPP_enzyme_C"/>
    <property type="match status" value="1"/>
</dbReference>
<evidence type="ECO:0000313" key="5">
    <source>
        <dbReference type="EMBL" id="QPT09559.1"/>
    </source>
</evidence>
<feature type="domain" description="Thiamine pyrophosphate enzyme TPP-binding" evidence="3">
    <location>
        <begin position="398"/>
        <end position="534"/>
    </location>
</feature>
<dbReference type="CDD" id="cd07035">
    <property type="entry name" value="TPP_PYR_POX_like"/>
    <property type="match status" value="1"/>
</dbReference>
<dbReference type="PANTHER" id="PTHR18968">
    <property type="entry name" value="THIAMINE PYROPHOSPHATE ENZYMES"/>
    <property type="match status" value="1"/>
</dbReference>
<reference evidence="5 6" key="1">
    <citation type="submission" date="2020-12" db="EMBL/GenBank/DDBJ databases">
        <title>FDA dAtabase for Regulatory Grade micrObial Sequences (FDA-ARGOS): Supporting development and validation of Infectious Disease Dx tests.</title>
        <authorList>
            <person name="Sproer C."/>
            <person name="Gronow S."/>
            <person name="Severitt S."/>
            <person name="Schroder I."/>
            <person name="Tallon L."/>
            <person name="Sadzewicz L."/>
            <person name="Zhao X."/>
            <person name="Boylan J."/>
            <person name="Ott S."/>
            <person name="Bowen H."/>
            <person name="Vavikolanu K."/>
            <person name="Mehta A."/>
            <person name="Aluvathingal J."/>
            <person name="Nadendla S."/>
            <person name="Lowell S."/>
            <person name="Myers T."/>
            <person name="Yan Y."/>
            <person name="Sichtig H."/>
        </authorList>
    </citation>
    <scope>NUCLEOTIDE SEQUENCE [LARGE SCALE GENOMIC DNA]</scope>
    <source>
        <strain evidence="5 6">FDAARGOS_881</strain>
    </source>
</reference>